<organism evidence="4 5">
    <name type="scientific">Gryllus longicercus</name>
    <dbReference type="NCBI Taxonomy" id="2509291"/>
    <lineage>
        <taxon>Eukaryota</taxon>
        <taxon>Metazoa</taxon>
        <taxon>Ecdysozoa</taxon>
        <taxon>Arthropoda</taxon>
        <taxon>Hexapoda</taxon>
        <taxon>Insecta</taxon>
        <taxon>Pterygota</taxon>
        <taxon>Neoptera</taxon>
        <taxon>Polyneoptera</taxon>
        <taxon>Orthoptera</taxon>
        <taxon>Ensifera</taxon>
        <taxon>Gryllidea</taxon>
        <taxon>Grylloidea</taxon>
        <taxon>Gryllidae</taxon>
        <taxon>Gryllinae</taxon>
        <taxon>Gryllus</taxon>
    </lineage>
</organism>
<feature type="compositionally biased region" description="Basic and acidic residues" evidence="2">
    <location>
        <begin position="364"/>
        <end position="374"/>
    </location>
</feature>
<feature type="compositionally biased region" description="Basic and acidic residues" evidence="2">
    <location>
        <begin position="162"/>
        <end position="176"/>
    </location>
</feature>
<evidence type="ECO:0000313" key="5">
    <source>
        <dbReference type="Proteomes" id="UP001378592"/>
    </source>
</evidence>
<evidence type="ECO:0000256" key="2">
    <source>
        <dbReference type="SAM" id="MobiDB-lite"/>
    </source>
</evidence>
<feature type="region of interest" description="Disordered" evidence="2">
    <location>
        <begin position="573"/>
        <end position="613"/>
    </location>
</feature>
<dbReference type="Proteomes" id="UP001378592">
    <property type="component" value="Unassembled WGS sequence"/>
</dbReference>
<feature type="region of interest" description="Disordered" evidence="2">
    <location>
        <begin position="40"/>
        <end position="240"/>
    </location>
</feature>
<dbReference type="Pfam" id="PF21007">
    <property type="entry name" value="FBF1"/>
    <property type="match status" value="1"/>
</dbReference>
<feature type="compositionally biased region" description="Basic and acidic residues" evidence="2">
    <location>
        <begin position="315"/>
        <end position="327"/>
    </location>
</feature>
<dbReference type="InterPro" id="IPR033561">
    <property type="entry name" value="FBF1"/>
</dbReference>
<dbReference type="AlphaFoldDB" id="A0AAN9VPF5"/>
<feature type="compositionally biased region" description="Basic and acidic residues" evidence="2">
    <location>
        <begin position="589"/>
        <end position="600"/>
    </location>
</feature>
<feature type="compositionally biased region" description="Basic and acidic residues" evidence="2">
    <location>
        <begin position="188"/>
        <end position="198"/>
    </location>
</feature>
<dbReference type="GO" id="GO:0090162">
    <property type="term" value="P:establishment of epithelial cell polarity"/>
    <property type="evidence" value="ECO:0007669"/>
    <property type="project" value="InterPro"/>
</dbReference>
<sequence>MANFYEDLAGEAGSDIESDISDVNPAEMAKMLQGLDDMDDALFKSKKQNESITSPRKSSRKASSAQDLSLKSDKQHVTFGENTTNIIKKKGQARKNQDEDFDWDDPLGDILSSDESGGKIKSSVNPQMTQKKGRQAMPSNQPIDGKSSILKDKSVKDLFGLEDPKEINEKQEKDLSKLVSEPKSLESYLDKKSPKKAETTSLNDELNTSKVFSVSDTAMTKKKPSKASAFQKKADEAESDDLLMGLGLDTDKKTASNLFSGRSNVAKSRSIMDDIFTSPEKNIGTSDSKKTNKQESANEGTVAFGKYAPSVSNTRESRRATSRRETSIGDPLGLFSPPATPRRSQTVESDHKAVSNLQTSTPMKKSEYNDDKSDWLGPSTSKEAKAQSISPERKRIAERKPPKSAQIDPGVQHQPSASDNLPEWLGGSGGHKQKEETSRNAEHVTSADTPQILQSVQPKIVSGVETGPLPNAQVLTLHTQSQMEQEAAYALQLQEQQLRTALQLRQHEVQLANVHERQRTLLHRQEQQMQQLLTQQVQRQKQLEQQLQEQQQRIADYMQALMNQPPTTIVSTLSPELELPITSSTTSTRTKEKTSTKEENNENTTNQNDEPELTDREIQVQLMESQIALQQCTLEKKALESTLENVQTKHKEELHLMEDSYKRQISILEEAMEKHNARLKEENERIETEYKERLTKMQEQQTNIIEKHAQQLAALQKEHINDMQALKDQHSALLEHIQCTQQKETSAVREASHNMTILQSTIEQLGRNTDSLSEMHGWLEKQSSTHMELRDLALKTKEAEVQAYKENLTRQREAAEEDRRKLLCLVEQLELQIAQQRSKSEEDRYALRQETVRLDARIEAFEREKERVKAEIEKERQHVEKARLVLLEEQKTVSLQLKEEKLSLAKERARIQALTQLQGSAAASEEEVMQLKAEAEAALTVAKEATEQVETQKLVIQEQQRQIEKERRRLQELEHTLTTRARELEALTKTALATRNEGAEALASAVEAEERQKQRAVDLQRQLTEVKDREKRVAEERMLLSQERMKIHRKHEQKMCPSCKCSLTKPLISTEQSQMTSADSNKYIDPRKVILKLVAEKERDALLSNSLNVSGPK</sequence>
<keyword evidence="5" id="KW-1185">Reference proteome</keyword>
<dbReference type="PANTHER" id="PTHR33689:SF1">
    <property type="entry name" value="FAS-BINDING FACTOR 1"/>
    <property type="match status" value="1"/>
</dbReference>
<feature type="compositionally biased region" description="Polar residues" evidence="2">
    <location>
        <begin position="199"/>
        <end position="218"/>
    </location>
</feature>
<dbReference type="GO" id="GO:0005814">
    <property type="term" value="C:centriole"/>
    <property type="evidence" value="ECO:0007669"/>
    <property type="project" value="TreeGrafter"/>
</dbReference>
<keyword evidence="1" id="KW-0175">Coiled coil</keyword>
<dbReference type="InterPro" id="IPR049390">
    <property type="entry name" value="FBF1_C"/>
</dbReference>
<dbReference type="GO" id="GO:0036064">
    <property type="term" value="C:ciliary basal body"/>
    <property type="evidence" value="ECO:0007669"/>
    <property type="project" value="TreeGrafter"/>
</dbReference>
<feature type="region of interest" description="Disordered" evidence="2">
    <location>
        <begin position="1"/>
        <end position="20"/>
    </location>
</feature>
<evidence type="ECO:0000256" key="1">
    <source>
        <dbReference type="SAM" id="Coils"/>
    </source>
</evidence>
<dbReference type="EMBL" id="JAZDUA010000147">
    <property type="protein sequence ID" value="KAK7866456.1"/>
    <property type="molecule type" value="Genomic_DNA"/>
</dbReference>
<dbReference type="GO" id="GO:0097539">
    <property type="term" value="C:ciliary transition fiber"/>
    <property type="evidence" value="ECO:0007669"/>
    <property type="project" value="InterPro"/>
</dbReference>
<feature type="compositionally biased region" description="Basic and acidic residues" evidence="2">
    <location>
        <begin position="391"/>
        <end position="401"/>
    </location>
</feature>
<proteinExistence type="predicted"/>
<comment type="caution">
    <text evidence="4">The sequence shown here is derived from an EMBL/GenBank/DDBJ whole genome shotgun (WGS) entry which is preliminary data.</text>
</comment>
<feature type="coiled-coil region" evidence="1">
    <location>
        <begin position="515"/>
        <end position="560"/>
    </location>
</feature>
<dbReference type="PANTHER" id="PTHR33689">
    <property type="entry name" value="FAS-BINDING FACTOR 1"/>
    <property type="match status" value="1"/>
</dbReference>
<name>A0AAN9VPF5_9ORTH</name>
<evidence type="ECO:0000259" key="3">
    <source>
        <dbReference type="Pfam" id="PF21007"/>
    </source>
</evidence>
<accession>A0AAN9VPF5</accession>
<feature type="coiled-coil region" evidence="1">
    <location>
        <begin position="794"/>
        <end position="1036"/>
    </location>
</feature>
<dbReference type="GO" id="GO:0060271">
    <property type="term" value="P:cilium assembly"/>
    <property type="evidence" value="ECO:0007669"/>
    <property type="project" value="InterPro"/>
</dbReference>
<feature type="domain" description="Fas-binding factor 1 C-terminal" evidence="3">
    <location>
        <begin position="634"/>
        <end position="1088"/>
    </location>
</feature>
<evidence type="ECO:0000313" key="4">
    <source>
        <dbReference type="EMBL" id="KAK7866456.1"/>
    </source>
</evidence>
<feature type="coiled-coil region" evidence="1">
    <location>
        <begin position="629"/>
        <end position="743"/>
    </location>
</feature>
<reference evidence="4 5" key="1">
    <citation type="submission" date="2024-03" db="EMBL/GenBank/DDBJ databases">
        <title>The genome assembly and annotation of the cricket Gryllus longicercus Weissman &amp; Gray.</title>
        <authorList>
            <person name="Szrajer S."/>
            <person name="Gray D."/>
            <person name="Ylla G."/>
        </authorList>
    </citation>
    <scope>NUCLEOTIDE SEQUENCE [LARGE SCALE GENOMIC DNA]</scope>
    <source>
        <strain evidence="4">DAG 2021-001</strain>
        <tissue evidence="4">Whole body minus gut</tissue>
    </source>
</reference>
<feature type="region of interest" description="Disordered" evidence="2">
    <location>
        <begin position="269"/>
        <end position="446"/>
    </location>
</feature>
<gene>
    <name evidence="4" type="ORF">R5R35_008977</name>
</gene>
<feature type="compositionally biased region" description="Basic and acidic residues" evidence="2">
    <location>
        <begin position="432"/>
        <end position="442"/>
    </location>
</feature>
<protein>
    <recommendedName>
        <fullName evidence="3">Fas-binding factor 1 C-terminal domain-containing protein</fullName>
    </recommendedName>
</protein>